<proteinExistence type="predicted"/>
<keyword evidence="3" id="KW-1185">Reference proteome</keyword>
<protein>
    <submittedName>
        <fullName evidence="2">Uncharacterized protein</fullName>
    </submittedName>
</protein>
<evidence type="ECO:0000256" key="1">
    <source>
        <dbReference type="SAM" id="MobiDB-lite"/>
    </source>
</evidence>
<feature type="compositionally biased region" description="Polar residues" evidence="1">
    <location>
        <begin position="61"/>
        <end position="75"/>
    </location>
</feature>
<dbReference type="Gene3D" id="1.25.40.10">
    <property type="entry name" value="Tetratricopeptide repeat domain"/>
    <property type="match status" value="1"/>
</dbReference>
<feature type="region of interest" description="Disordered" evidence="1">
    <location>
        <begin position="1"/>
        <end position="20"/>
    </location>
</feature>
<organism evidence="2 3">
    <name type="scientific">Nepenthes gracilis</name>
    <name type="common">Slender pitcher plant</name>
    <dbReference type="NCBI Taxonomy" id="150966"/>
    <lineage>
        <taxon>Eukaryota</taxon>
        <taxon>Viridiplantae</taxon>
        <taxon>Streptophyta</taxon>
        <taxon>Embryophyta</taxon>
        <taxon>Tracheophyta</taxon>
        <taxon>Spermatophyta</taxon>
        <taxon>Magnoliopsida</taxon>
        <taxon>eudicotyledons</taxon>
        <taxon>Gunneridae</taxon>
        <taxon>Pentapetalae</taxon>
        <taxon>Caryophyllales</taxon>
        <taxon>Nepenthaceae</taxon>
        <taxon>Nepenthes</taxon>
    </lineage>
</organism>
<dbReference type="InterPro" id="IPR011990">
    <property type="entry name" value="TPR-like_helical_dom_sf"/>
</dbReference>
<sequence length="168" mass="18552">MSAPPLLPRSSIFMGGKSTTKLHRHIKRLTSSKLIPKPSDPDSHRRPKPANFNLIGKLRSENMQSNSTGNGSNGRESADRHPLSAVVADCVRRWFQDTLKEAKSGDASMQVLVSQMYHSGYGVPKDSQKGRLWMTAASRTRSSVWKVSDKHPGYNASDSDSDELKSKS</sequence>
<reference evidence="2" key="1">
    <citation type="submission" date="2023-05" db="EMBL/GenBank/DDBJ databases">
        <title>Nepenthes gracilis genome sequencing.</title>
        <authorList>
            <person name="Fukushima K."/>
        </authorList>
    </citation>
    <scope>NUCLEOTIDE SEQUENCE</scope>
    <source>
        <strain evidence="2">SING2019-196</strain>
    </source>
</reference>
<comment type="caution">
    <text evidence="2">The sequence shown here is derived from an EMBL/GenBank/DDBJ whole genome shotgun (WGS) entry which is preliminary data.</text>
</comment>
<evidence type="ECO:0000313" key="3">
    <source>
        <dbReference type="Proteomes" id="UP001279734"/>
    </source>
</evidence>
<feature type="region of interest" description="Disordered" evidence="1">
    <location>
        <begin position="26"/>
        <end position="82"/>
    </location>
</feature>
<dbReference type="PANTHER" id="PTHR36792">
    <property type="entry name" value="EXPRESSED PROTEIN"/>
    <property type="match status" value="1"/>
</dbReference>
<evidence type="ECO:0000313" key="2">
    <source>
        <dbReference type="EMBL" id="GMH28702.1"/>
    </source>
</evidence>
<name>A0AAD3TFX6_NEPGR</name>
<dbReference type="Proteomes" id="UP001279734">
    <property type="component" value="Unassembled WGS sequence"/>
</dbReference>
<gene>
    <name evidence="2" type="ORF">Nepgr_030545</name>
</gene>
<dbReference type="PANTHER" id="PTHR36792:SF5">
    <property type="entry name" value="SEL1 REPEAT PROTEIN"/>
    <property type="match status" value="1"/>
</dbReference>
<feature type="region of interest" description="Disordered" evidence="1">
    <location>
        <begin position="141"/>
        <end position="168"/>
    </location>
</feature>
<dbReference type="AlphaFoldDB" id="A0AAD3TFX6"/>
<dbReference type="EMBL" id="BSYO01000035">
    <property type="protein sequence ID" value="GMH28702.1"/>
    <property type="molecule type" value="Genomic_DNA"/>
</dbReference>
<accession>A0AAD3TFX6</accession>